<evidence type="ECO:0000313" key="3">
    <source>
        <dbReference type="EnsemblPlants" id="OPUNC03G37450.1"/>
    </source>
</evidence>
<feature type="region of interest" description="Disordered" evidence="1">
    <location>
        <begin position="27"/>
        <end position="98"/>
    </location>
</feature>
<sequence length="98" mass="10262">MAALIVYNYKKVVSGFSARLTPSELEAVKNPDDANHAMGKGSISEAHDADPSTVAPPTPQAACPNSRAIAGPPLPSTKGQEEKARDPEEESGQPTRAH</sequence>
<feature type="domain" description="Inhibitor I9" evidence="2">
    <location>
        <begin position="4"/>
        <end position="31"/>
    </location>
</feature>
<dbReference type="InterPro" id="IPR010259">
    <property type="entry name" value="S8pro/Inhibitor_I9"/>
</dbReference>
<reference evidence="3" key="2">
    <citation type="submission" date="2018-05" db="EMBL/GenBank/DDBJ databases">
        <title>OpunRS2 (Oryza punctata Reference Sequence Version 2).</title>
        <authorList>
            <person name="Zhang J."/>
            <person name="Kudrna D."/>
            <person name="Lee S."/>
            <person name="Talag J."/>
            <person name="Welchert J."/>
            <person name="Wing R.A."/>
        </authorList>
    </citation>
    <scope>NUCLEOTIDE SEQUENCE [LARGE SCALE GENOMIC DNA]</scope>
</reference>
<evidence type="ECO:0000256" key="1">
    <source>
        <dbReference type="SAM" id="MobiDB-lite"/>
    </source>
</evidence>
<proteinExistence type="predicted"/>
<name>A0A0E0KLB2_ORYPU</name>
<dbReference type="HOGENOM" id="CLU_2337254_0_0_1"/>
<dbReference type="Pfam" id="PF05922">
    <property type="entry name" value="Inhibitor_I9"/>
    <property type="match status" value="1"/>
</dbReference>
<evidence type="ECO:0000313" key="4">
    <source>
        <dbReference type="Proteomes" id="UP000026962"/>
    </source>
</evidence>
<dbReference type="Gramene" id="OPUNC03G37450.1">
    <property type="protein sequence ID" value="OPUNC03G37450.1"/>
    <property type="gene ID" value="OPUNC03G37450"/>
</dbReference>
<dbReference type="AlphaFoldDB" id="A0A0E0KLB2"/>
<dbReference type="InterPro" id="IPR037045">
    <property type="entry name" value="S8pro/Inhibitor_I9_sf"/>
</dbReference>
<accession>A0A0E0KLB2</accession>
<dbReference type="Gene3D" id="3.30.70.80">
    <property type="entry name" value="Peptidase S8 propeptide/proteinase inhibitor I9"/>
    <property type="match status" value="1"/>
</dbReference>
<dbReference type="Proteomes" id="UP000026962">
    <property type="component" value="Chromosome 3"/>
</dbReference>
<dbReference type="EnsemblPlants" id="OPUNC03G37450.1">
    <property type="protein sequence ID" value="OPUNC03G37450.1"/>
    <property type="gene ID" value="OPUNC03G37450"/>
</dbReference>
<keyword evidence="4" id="KW-1185">Reference proteome</keyword>
<reference evidence="3" key="1">
    <citation type="submission" date="2015-04" db="UniProtKB">
        <authorList>
            <consortium name="EnsemblPlants"/>
        </authorList>
    </citation>
    <scope>IDENTIFICATION</scope>
</reference>
<protein>
    <recommendedName>
        <fullName evidence="2">Inhibitor I9 domain-containing protein</fullName>
    </recommendedName>
</protein>
<organism evidence="3">
    <name type="scientific">Oryza punctata</name>
    <name type="common">Red rice</name>
    <dbReference type="NCBI Taxonomy" id="4537"/>
    <lineage>
        <taxon>Eukaryota</taxon>
        <taxon>Viridiplantae</taxon>
        <taxon>Streptophyta</taxon>
        <taxon>Embryophyta</taxon>
        <taxon>Tracheophyta</taxon>
        <taxon>Spermatophyta</taxon>
        <taxon>Magnoliopsida</taxon>
        <taxon>Liliopsida</taxon>
        <taxon>Poales</taxon>
        <taxon>Poaceae</taxon>
        <taxon>BOP clade</taxon>
        <taxon>Oryzoideae</taxon>
        <taxon>Oryzeae</taxon>
        <taxon>Oryzinae</taxon>
        <taxon>Oryza</taxon>
    </lineage>
</organism>
<evidence type="ECO:0000259" key="2">
    <source>
        <dbReference type="Pfam" id="PF05922"/>
    </source>
</evidence>